<name>A0ABQ0LAU3_MYCCL</name>
<feature type="domain" description="GATA-type" evidence="3">
    <location>
        <begin position="287"/>
        <end position="340"/>
    </location>
</feature>
<keyword evidence="1" id="KW-0863">Zinc-finger</keyword>
<gene>
    <name evidence="4" type="ORF">MCHLO_05635</name>
</gene>
<keyword evidence="1" id="KW-0479">Metal-binding</keyword>
<dbReference type="Proteomes" id="UP000815677">
    <property type="component" value="Unassembled WGS sequence"/>
</dbReference>
<feature type="region of interest" description="Disordered" evidence="2">
    <location>
        <begin position="1"/>
        <end position="31"/>
    </location>
</feature>
<organism evidence="4 5">
    <name type="scientific">Mycena chlorophos</name>
    <name type="common">Agaric fungus</name>
    <name type="synonym">Agaricus chlorophos</name>
    <dbReference type="NCBI Taxonomy" id="658473"/>
    <lineage>
        <taxon>Eukaryota</taxon>
        <taxon>Fungi</taxon>
        <taxon>Dikarya</taxon>
        <taxon>Basidiomycota</taxon>
        <taxon>Agaricomycotina</taxon>
        <taxon>Agaricomycetes</taxon>
        <taxon>Agaricomycetidae</taxon>
        <taxon>Agaricales</taxon>
        <taxon>Marasmiineae</taxon>
        <taxon>Mycenaceae</taxon>
        <taxon>Mycena</taxon>
    </lineage>
</organism>
<keyword evidence="1" id="KW-0862">Zinc</keyword>
<evidence type="ECO:0000313" key="5">
    <source>
        <dbReference type="Proteomes" id="UP000815677"/>
    </source>
</evidence>
<accession>A0ABQ0LAU3</accession>
<evidence type="ECO:0000259" key="3">
    <source>
        <dbReference type="PROSITE" id="PS50114"/>
    </source>
</evidence>
<protein>
    <recommendedName>
        <fullName evidence="3">GATA-type domain-containing protein</fullName>
    </recommendedName>
</protein>
<dbReference type="EMBL" id="DF844314">
    <property type="protein sequence ID" value="GAT48213.1"/>
    <property type="molecule type" value="Genomic_DNA"/>
</dbReference>
<evidence type="ECO:0000256" key="2">
    <source>
        <dbReference type="SAM" id="MobiDB-lite"/>
    </source>
</evidence>
<proteinExistence type="predicted"/>
<reference evidence="4" key="1">
    <citation type="submission" date="2014-09" db="EMBL/GenBank/DDBJ databases">
        <title>Genome sequence of the luminous mushroom Mycena chlorophos for searching fungal bioluminescence genes.</title>
        <authorList>
            <person name="Tanaka Y."/>
            <person name="Kasuga D."/>
            <person name="Oba Y."/>
            <person name="Hase S."/>
            <person name="Sato K."/>
            <person name="Oba Y."/>
            <person name="Sakakibara Y."/>
        </authorList>
    </citation>
    <scope>NUCLEOTIDE SEQUENCE</scope>
</reference>
<evidence type="ECO:0000256" key="1">
    <source>
        <dbReference type="PROSITE-ProRule" id="PRU00094"/>
    </source>
</evidence>
<sequence>MDGLEDDEPASVPGSSGQGREQENQNTGIRKNILACSRPGSGGYCTLRKAFLFLRQRDGVATGDARFGIVLGQLSSPRALGDQALRNSQRCYSTTANEGHATGKIIRTLNVKVGVGREDGPAYQQRAHLLGNQRSDALEFKSKPEPHLFDRLGERASVFTPLESANDGFSDYALEQTLYWGTICTAARVGRMLHWQLRPGGRSTLCCERQKGLGIKARLPRIHGHTQTTTEPPLLAPESTRMSEEQNKYYYYYYADASGQGGGGTGTGGGGAPTNNSDYSGDSVAYQPPAAHCAHCFGTQQPFGRGVITQAQVCHPCYRYELRNGIQRPLNLESRRVARIAGGGKR</sequence>
<keyword evidence="5" id="KW-1185">Reference proteome</keyword>
<evidence type="ECO:0000313" key="4">
    <source>
        <dbReference type="EMBL" id="GAT48213.1"/>
    </source>
</evidence>
<feature type="compositionally biased region" description="Polar residues" evidence="2">
    <location>
        <begin position="13"/>
        <end position="29"/>
    </location>
</feature>
<dbReference type="PROSITE" id="PS50114">
    <property type="entry name" value="GATA_ZN_FINGER_2"/>
    <property type="match status" value="1"/>
</dbReference>
<dbReference type="InterPro" id="IPR000679">
    <property type="entry name" value="Znf_GATA"/>
</dbReference>